<dbReference type="GO" id="GO:0030425">
    <property type="term" value="C:dendrite"/>
    <property type="evidence" value="ECO:0007669"/>
    <property type="project" value="TreeGrafter"/>
</dbReference>
<dbReference type="InterPro" id="IPR013258">
    <property type="entry name" value="Striatin_N"/>
</dbReference>
<dbReference type="GO" id="GO:0070016">
    <property type="term" value="F:armadillo repeat domain binding"/>
    <property type="evidence" value="ECO:0007669"/>
    <property type="project" value="TreeGrafter"/>
</dbReference>
<reference evidence="4" key="1">
    <citation type="submission" date="2020-03" db="EMBL/GenBank/DDBJ databases">
        <authorList>
            <person name="Weist P."/>
        </authorList>
    </citation>
    <scope>NUCLEOTIDE SEQUENCE</scope>
</reference>
<dbReference type="PANTHER" id="PTHR15653:SF2">
    <property type="entry name" value="STRIATIN"/>
    <property type="match status" value="1"/>
</dbReference>
<accession>A0A9N7TTF2</accession>
<dbReference type="EMBL" id="CADEAL010000262">
    <property type="protein sequence ID" value="CAB1417388.1"/>
    <property type="molecule type" value="Genomic_DNA"/>
</dbReference>
<evidence type="ECO:0000259" key="3">
    <source>
        <dbReference type="Pfam" id="PF08232"/>
    </source>
</evidence>
<evidence type="ECO:0000256" key="2">
    <source>
        <dbReference type="SAM" id="MobiDB-lite"/>
    </source>
</evidence>
<dbReference type="InterPro" id="IPR051488">
    <property type="entry name" value="WD_repeat_striatin"/>
</dbReference>
<keyword evidence="5" id="KW-1185">Reference proteome</keyword>
<gene>
    <name evidence="4" type="ORF">PLEPLA_LOCUS5190</name>
</gene>
<comment type="caution">
    <text evidence="4">The sequence shown here is derived from an EMBL/GenBank/DDBJ whole genome shotgun (WGS) entry which is preliminary data.</text>
</comment>
<sequence>MDEQAGPGVFFGGSNSPGLAGGVRAPKPGDGVGEAARAHYSVPGILHFLQHEWARVEVQRAQWEVERAELQVSDRHSRSIVGQGVASYAPLNAGNAEPKRV</sequence>
<dbReference type="PANTHER" id="PTHR15653">
    <property type="entry name" value="STRIATIN"/>
    <property type="match status" value="1"/>
</dbReference>
<feature type="domain" description="Striatin N-terminal" evidence="3">
    <location>
        <begin position="42"/>
        <end position="71"/>
    </location>
</feature>
<name>A0A9N7TTF2_PLEPL</name>
<dbReference type="AlphaFoldDB" id="A0A9N7TTF2"/>
<keyword evidence="1" id="KW-0175">Coiled coil</keyword>
<protein>
    <recommendedName>
        <fullName evidence="3">Striatin N-terminal domain-containing protein</fullName>
    </recommendedName>
</protein>
<dbReference type="Proteomes" id="UP001153269">
    <property type="component" value="Unassembled WGS sequence"/>
</dbReference>
<evidence type="ECO:0000256" key="1">
    <source>
        <dbReference type="ARBA" id="ARBA00023054"/>
    </source>
</evidence>
<dbReference type="GO" id="GO:0005516">
    <property type="term" value="F:calmodulin binding"/>
    <property type="evidence" value="ECO:0007669"/>
    <property type="project" value="TreeGrafter"/>
</dbReference>
<evidence type="ECO:0000313" key="5">
    <source>
        <dbReference type="Proteomes" id="UP001153269"/>
    </source>
</evidence>
<organism evidence="4 5">
    <name type="scientific">Pleuronectes platessa</name>
    <name type="common">European plaice</name>
    <dbReference type="NCBI Taxonomy" id="8262"/>
    <lineage>
        <taxon>Eukaryota</taxon>
        <taxon>Metazoa</taxon>
        <taxon>Chordata</taxon>
        <taxon>Craniata</taxon>
        <taxon>Vertebrata</taxon>
        <taxon>Euteleostomi</taxon>
        <taxon>Actinopterygii</taxon>
        <taxon>Neopterygii</taxon>
        <taxon>Teleostei</taxon>
        <taxon>Neoteleostei</taxon>
        <taxon>Acanthomorphata</taxon>
        <taxon>Carangaria</taxon>
        <taxon>Pleuronectiformes</taxon>
        <taxon>Pleuronectoidei</taxon>
        <taxon>Pleuronectidae</taxon>
        <taxon>Pleuronectes</taxon>
    </lineage>
</organism>
<proteinExistence type="predicted"/>
<evidence type="ECO:0000313" key="4">
    <source>
        <dbReference type="EMBL" id="CAB1417388.1"/>
    </source>
</evidence>
<dbReference type="Pfam" id="PF08232">
    <property type="entry name" value="Striatin"/>
    <property type="match status" value="1"/>
</dbReference>
<feature type="region of interest" description="Disordered" evidence="2">
    <location>
        <begin position="1"/>
        <end position="30"/>
    </location>
</feature>
<dbReference type="GO" id="GO:0051721">
    <property type="term" value="F:protein phosphatase 2A binding"/>
    <property type="evidence" value="ECO:0007669"/>
    <property type="project" value="TreeGrafter"/>
</dbReference>
<dbReference type="GO" id="GO:0044877">
    <property type="term" value="F:protein-containing complex binding"/>
    <property type="evidence" value="ECO:0007669"/>
    <property type="project" value="TreeGrafter"/>
</dbReference>